<organism evidence="2 3">
    <name type="scientific">Tetranychus urticae</name>
    <name type="common">Two-spotted spider mite</name>
    <dbReference type="NCBI Taxonomy" id="32264"/>
    <lineage>
        <taxon>Eukaryota</taxon>
        <taxon>Metazoa</taxon>
        <taxon>Ecdysozoa</taxon>
        <taxon>Arthropoda</taxon>
        <taxon>Chelicerata</taxon>
        <taxon>Arachnida</taxon>
        <taxon>Acari</taxon>
        <taxon>Acariformes</taxon>
        <taxon>Trombidiformes</taxon>
        <taxon>Prostigmata</taxon>
        <taxon>Eleutherengona</taxon>
        <taxon>Raphignathae</taxon>
        <taxon>Tetranychoidea</taxon>
        <taxon>Tetranychidae</taxon>
        <taxon>Tetranychus</taxon>
    </lineage>
</organism>
<dbReference type="PANTHER" id="PTHR10983:SF2">
    <property type="entry name" value="ACYL-COA:LYSOPHOSPHATIDYLGLYCEROL ACYLTRANSFERASE 1"/>
    <property type="match status" value="1"/>
</dbReference>
<dbReference type="OrthoDB" id="5920068at2759"/>
<reference evidence="3" key="1">
    <citation type="submission" date="2011-08" db="EMBL/GenBank/DDBJ databases">
        <authorList>
            <person name="Rombauts S."/>
        </authorList>
    </citation>
    <scope>NUCLEOTIDE SEQUENCE</scope>
    <source>
        <strain evidence="3">London</strain>
    </source>
</reference>
<evidence type="ECO:0000313" key="3">
    <source>
        <dbReference type="Proteomes" id="UP000015104"/>
    </source>
</evidence>
<dbReference type="PANTHER" id="PTHR10983">
    <property type="entry name" value="1-ACYLGLYCEROL-3-PHOSPHATE ACYLTRANSFERASE-RELATED"/>
    <property type="match status" value="1"/>
</dbReference>
<dbReference type="AlphaFoldDB" id="T1KGZ0"/>
<name>T1KGZ0_TETUR</name>
<evidence type="ECO:0000256" key="1">
    <source>
        <dbReference type="SAM" id="Phobius"/>
    </source>
</evidence>
<dbReference type="HOGENOM" id="CLU_716356_0_0_1"/>
<sequence length="386" mass="45047">MKALISLYGYIRFLVIVVHNIYHVLSYLYLNWIVLLPLRLFASNLYNRIEVFLYNWCLYTVSSWSWLAGIYVYNCGAELPDARKNVDKNKPVKICIVGNHQCTGDVPLLMYKLSQNPDYIMMWIMSAEFKYSNFGPVSLTHEDYFLNQKSFVKGDLVKHCTGLSDQKKNCFILFPEGGFRYKRLLKNAEFATKNNLPQLNRTVWPRYGAFDELLDERIGITHIVDLTILYCDQENPITIFDIAKGIKPEPVYFLFRVYEITHDILDDESLNSDENESSKNDLSNGSASLPFVNISTGTATSLSQVYKIKRSKLNIEWLRNLWKEKEQIMNEFYTDKESFFKTYGPGRRVDLAISKIIAVHLFYISTFIIFVYCCIFLYNLIISQTR</sequence>
<keyword evidence="1" id="KW-1133">Transmembrane helix</keyword>
<dbReference type="eggNOG" id="KOG1505">
    <property type="taxonomic scope" value="Eukaryota"/>
</dbReference>
<gene>
    <name evidence="2" type="primary">107364033</name>
</gene>
<keyword evidence="1" id="KW-0812">Transmembrane</keyword>
<keyword evidence="1" id="KW-0472">Membrane</keyword>
<dbReference type="EMBL" id="CAEY01000073">
    <property type="status" value="NOT_ANNOTATED_CDS"/>
    <property type="molecule type" value="Genomic_DNA"/>
</dbReference>
<reference evidence="2" key="2">
    <citation type="submission" date="2015-06" db="UniProtKB">
        <authorList>
            <consortium name="EnsemblMetazoa"/>
        </authorList>
    </citation>
    <scope>IDENTIFICATION</scope>
</reference>
<dbReference type="STRING" id="32264.T1KGZ0"/>
<evidence type="ECO:0000313" key="2">
    <source>
        <dbReference type="EnsemblMetazoa" id="tetur11g02510.1"/>
    </source>
</evidence>
<proteinExistence type="predicted"/>
<accession>T1KGZ0</accession>
<dbReference type="KEGG" id="tut:107364033"/>
<feature type="transmembrane region" description="Helical" evidence="1">
    <location>
        <begin position="361"/>
        <end position="381"/>
    </location>
</feature>
<dbReference type="Proteomes" id="UP000015104">
    <property type="component" value="Unassembled WGS sequence"/>
</dbReference>
<dbReference type="GO" id="GO:0016746">
    <property type="term" value="F:acyltransferase activity"/>
    <property type="evidence" value="ECO:0007669"/>
    <property type="project" value="TreeGrafter"/>
</dbReference>
<protein>
    <recommendedName>
        <fullName evidence="4">Phospholipid/glycerol acyltransferase domain-containing protein</fullName>
    </recommendedName>
</protein>
<dbReference type="OMA" id="EMGDDIT"/>
<dbReference type="GO" id="GO:0005783">
    <property type="term" value="C:endoplasmic reticulum"/>
    <property type="evidence" value="ECO:0007669"/>
    <property type="project" value="TreeGrafter"/>
</dbReference>
<evidence type="ECO:0008006" key="4">
    <source>
        <dbReference type="Google" id="ProtNLM"/>
    </source>
</evidence>
<dbReference type="EnsemblMetazoa" id="tetur11g02510.1">
    <property type="protein sequence ID" value="tetur11g02510.1"/>
    <property type="gene ID" value="tetur11g02510"/>
</dbReference>
<dbReference type="GO" id="GO:0036149">
    <property type="term" value="P:phosphatidylinositol acyl-chain remodeling"/>
    <property type="evidence" value="ECO:0007669"/>
    <property type="project" value="TreeGrafter"/>
</dbReference>
<keyword evidence="3" id="KW-1185">Reference proteome</keyword>
<feature type="transmembrane region" description="Helical" evidence="1">
    <location>
        <begin position="20"/>
        <end position="41"/>
    </location>
</feature>